<evidence type="ECO:0000313" key="2">
    <source>
        <dbReference type="Proteomes" id="UP000821845"/>
    </source>
</evidence>
<keyword evidence="2" id="KW-1185">Reference proteome</keyword>
<gene>
    <name evidence="1" type="ORF">HPB50_026300</name>
</gene>
<evidence type="ECO:0000313" key="1">
    <source>
        <dbReference type="EMBL" id="KAH6948785.1"/>
    </source>
</evidence>
<dbReference type="Proteomes" id="UP000821845">
    <property type="component" value="Chromosome 1"/>
</dbReference>
<name>A0ACB7TP15_HYAAI</name>
<proteinExistence type="predicted"/>
<dbReference type="EMBL" id="CM023481">
    <property type="protein sequence ID" value="KAH6948785.1"/>
    <property type="molecule type" value="Genomic_DNA"/>
</dbReference>
<reference evidence="1" key="1">
    <citation type="submission" date="2020-05" db="EMBL/GenBank/DDBJ databases">
        <title>Large-scale comparative analyses of tick genomes elucidate their genetic diversity and vector capacities.</title>
        <authorList>
            <person name="Jia N."/>
            <person name="Wang J."/>
            <person name="Shi W."/>
            <person name="Du L."/>
            <person name="Sun Y."/>
            <person name="Zhan W."/>
            <person name="Jiang J."/>
            <person name="Wang Q."/>
            <person name="Zhang B."/>
            <person name="Ji P."/>
            <person name="Sakyi L.B."/>
            <person name="Cui X."/>
            <person name="Yuan T."/>
            <person name="Jiang B."/>
            <person name="Yang W."/>
            <person name="Lam T.T.-Y."/>
            <person name="Chang Q."/>
            <person name="Ding S."/>
            <person name="Wang X."/>
            <person name="Zhu J."/>
            <person name="Ruan X."/>
            <person name="Zhao L."/>
            <person name="Wei J."/>
            <person name="Que T."/>
            <person name="Du C."/>
            <person name="Cheng J."/>
            <person name="Dai P."/>
            <person name="Han X."/>
            <person name="Huang E."/>
            <person name="Gao Y."/>
            <person name="Liu J."/>
            <person name="Shao H."/>
            <person name="Ye R."/>
            <person name="Li L."/>
            <person name="Wei W."/>
            <person name="Wang X."/>
            <person name="Wang C."/>
            <person name="Yang T."/>
            <person name="Huo Q."/>
            <person name="Li W."/>
            <person name="Guo W."/>
            <person name="Chen H."/>
            <person name="Zhou L."/>
            <person name="Ni X."/>
            <person name="Tian J."/>
            <person name="Zhou Y."/>
            <person name="Sheng Y."/>
            <person name="Liu T."/>
            <person name="Pan Y."/>
            <person name="Xia L."/>
            <person name="Li J."/>
            <person name="Zhao F."/>
            <person name="Cao W."/>
        </authorList>
    </citation>
    <scope>NUCLEOTIDE SEQUENCE</scope>
    <source>
        <strain evidence="1">Hyas-2018</strain>
    </source>
</reference>
<sequence>MLQRPRNVASPTRAISKLSDSSGDATECKQEPPPLDGGPYLRACPSLFFLARAAARLCSSSSVPSLPVASSDSRLSLALLVMSGRATLYADVFRRGHLQISKRVYAAAVPRCRQWR</sequence>
<protein>
    <submittedName>
        <fullName evidence="1">Uncharacterized protein</fullName>
    </submittedName>
</protein>
<accession>A0ACB7TP15</accession>
<organism evidence="1 2">
    <name type="scientific">Hyalomma asiaticum</name>
    <name type="common">Tick</name>
    <dbReference type="NCBI Taxonomy" id="266040"/>
    <lineage>
        <taxon>Eukaryota</taxon>
        <taxon>Metazoa</taxon>
        <taxon>Ecdysozoa</taxon>
        <taxon>Arthropoda</taxon>
        <taxon>Chelicerata</taxon>
        <taxon>Arachnida</taxon>
        <taxon>Acari</taxon>
        <taxon>Parasitiformes</taxon>
        <taxon>Ixodida</taxon>
        <taxon>Ixodoidea</taxon>
        <taxon>Ixodidae</taxon>
        <taxon>Hyalomminae</taxon>
        <taxon>Hyalomma</taxon>
    </lineage>
</organism>
<comment type="caution">
    <text evidence="1">The sequence shown here is derived from an EMBL/GenBank/DDBJ whole genome shotgun (WGS) entry which is preliminary data.</text>
</comment>